<protein>
    <submittedName>
        <fullName evidence="1">Acyl carrier protein</fullName>
    </submittedName>
</protein>
<organism evidence="1 2">
    <name type="scientific">Protofrankia coriariae</name>
    <dbReference type="NCBI Taxonomy" id="1562887"/>
    <lineage>
        <taxon>Bacteria</taxon>
        <taxon>Bacillati</taxon>
        <taxon>Actinomycetota</taxon>
        <taxon>Actinomycetes</taxon>
        <taxon>Frankiales</taxon>
        <taxon>Frankiaceae</taxon>
        <taxon>Protofrankia</taxon>
    </lineage>
</organism>
<name>A0ABR5F224_9ACTN</name>
<evidence type="ECO:0000313" key="2">
    <source>
        <dbReference type="Proteomes" id="UP000035425"/>
    </source>
</evidence>
<comment type="caution">
    <text evidence="1">The sequence shown here is derived from an EMBL/GenBank/DDBJ whole genome shotgun (WGS) entry which is preliminary data.</text>
</comment>
<dbReference type="EMBL" id="JWIO01000027">
    <property type="protein sequence ID" value="KLL10698.1"/>
    <property type="molecule type" value="Genomic_DNA"/>
</dbReference>
<reference evidence="1 2" key="1">
    <citation type="submission" date="2014-12" db="EMBL/GenBank/DDBJ databases">
        <title>Frankia sp. BMG5.1 draft genome.</title>
        <authorList>
            <person name="Gtari M."/>
            <person name="Ghodhbane-Gtari F."/>
            <person name="Nouioui I."/>
            <person name="Ktari A."/>
            <person name="Hezbri K."/>
            <person name="Mimouni W."/>
            <person name="Sbissi I."/>
            <person name="Ayari A."/>
            <person name="Yamanaka T."/>
            <person name="Normand P."/>
            <person name="Tisa L.S."/>
            <person name="Boudabous A."/>
        </authorList>
    </citation>
    <scope>NUCLEOTIDE SEQUENCE [LARGE SCALE GENOMIC DNA]</scope>
    <source>
        <strain evidence="1 2">BMG5.1</strain>
    </source>
</reference>
<gene>
    <name evidence="1" type="ORF">FrCorBMG51_16130</name>
</gene>
<proteinExistence type="predicted"/>
<sequence length="80" mass="8865">MATGGTGFSDVVHDLISVQYHALKGGREYEQYIRDANEEGQPEIADFFRTVLEQDAERAVACHRYLSRLSGHAPAGSIVR</sequence>
<accession>A0ABR5F224</accession>
<dbReference type="Proteomes" id="UP000035425">
    <property type="component" value="Unassembled WGS sequence"/>
</dbReference>
<evidence type="ECO:0000313" key="1">
    <source>
        <dbReference type="EMBL" id="KLL10698.1"/>
    </source>
</evidence>
<keyword evidence="2" id="KW-1185">Reference proteome</keyword>
<dbReference type="RefSeq" id="WP_013872050.1">
    <property type="nucleotide sequence ID" value="NZ_JWIO01000027.1"/>
</dbReference>